<feature type="region of interest" description="Disordered" evidence="1">
    <location>
        <begin position="1"/>
        <end position="32"/>
    </location>
</feature>
<evidence type="ECO:0000313" key="2">
    <source>
        <dbReference type="EMBL" id="KXG54172.1"/>
    </source>
</evidence>
<feature type="region of interest" description="Disordered" evidence="1">
    <location>
        <begin position="53"/>
        <end position="155"/>
    </location>
</feature>
<comment type="caution">
    <text evidence="2">The sequence shown here is derived from an EMBL/GenBank/DDBJ whole genome shotgun (WGS) entry which is preliminary data.</text>
</comment>
<gene>
    <name evidence="2" type="ORF">PGRI_073160</name>
</gene>
<dbReference type="GeneID" id="63710330"/>
<proteinExistence type="predicted"/>
<dbReference type="OrthoDB" id="3862662at2759"/>
<accession>A0A135LYY3</accession>
<dbReference type="RefSeq" id="XP_040652707.1">
    <property type="nucleotide sequence ID" value="XM_040795030.1"/>
</dbReference>
<dbReference type="AlphaFoldDB" id="A0A135LYY3"/>
<dbReference type="Proteomes" id="UP000070168">
    <property type="component" value="Unassembled WGS sequence"/>
</dbReference>
<dbReference type="EMBL" id="LHQR01000013">
    <property type="protein sequence ID" value="KXG54172.1"/>
    <property type="molecule type" value="Genomic_DNA"/>
</dbReference>
<keyword evidence="3" id="KW-1185">Reference proteome</keyword>
<reference evidence="2 3" key="1">
    <citation type="journal article" date="2016" name="BMC Genomics">
        <title>Genome sequencing and secondary metabolism of the postharvest pathogen Penicillium griseofulvum.</title>
        <authorList>
            <person name="Banani H."/>
            <person name="Marcet-Houben M."/>
            <person name="Ballester A.R."/>
            <person name="Abbruscato P."/>
            <person name="Gonzalez-Candelas L."/>
            <person name="Gabaldon T."/>
            <person name="Spadaro D."/>
        </authorList>
    </citation>
    <scope>NUCLEOTIDE SEQUENCE [LARGE SCALE GENOMIC DNA]</scope>
    <source>
        <strain evidence="2 3">PG3</strain>
    </source>
</reference>
<feature type="compositionally biased region" description="Basic and acidic residues" evidence="1">
    <location>
        <begin position="22"/>
        <end position="32"/>
    </location>
</feature>
<name>A0A135LYY3_PENPA</name>
<sequence length="155" mass="16847">MGQSTAVQTPAQTDTAPKTKAARMEEWSQLPLRERPDMERWLTAMSARFTIEQPNDMVSDTSGGGYAIPRTPIHDTSQNLGDQSHSGSVSYAWEHRDNRGSSGSSYDIHQPMPSAGNSPDEIIGVEDDAGVSVGVETGRPSKAEKLSHNNPSLYF</sequence>
<evidence type="ECO:0000313" key="3">
    <source>
        <dbReference type="Proteomes" id="UP000070168"/>
    </source>
</evidence>
<feature type="compositionally biased region" description="Polar residues" evidence="1">
    <location>
        <begin position="1"/>
        <end position="16"/>
    </location>
</feature>
<evidence type="ECO:0000256" key="1">
    <source>
        <dbReference type="SAM" id="MobiDB-lite"/>
    </source>
</evidence>
<protein>
    <submittedName>
        <fullName evidence="2">Uncharacterized protein</fullName>
    </submittedName>
</protein>
<feature type="compositionally biased region" description="Polar residues" evidence="1">
    <location>
        <begin position="74"/>
        <end position="89"/>
    </location>
</feature>
<organism evidence="2 3">
    <name type="scientific">Penicillium patulum</name>
    <name type="common">Penicillium griseofulvum</name>
    <dbReference type="NCBI Taxonomy" id="5078"/>
    <lineage>
        <taxon>Eukaryota</taxon>
        <taxon>Fungi</taxon>
        <taxon>Dikarya</taxon>
        <taxon>Ascomycota</taxon>
        <taxon>Pezizomycotina</taxon>
        <taxon>Eurotiomycetes</taxon>
        <taxon>Eurotiomycetidae</taxon>
        <taxon>Eurotiales</taxon>
        <taxon>Aspergillaceae</taxon>
        <taxon>Penicillium</taxon>
    </lineage>
</organism>